<dbReference type="GO" id="GO:0003677">
    <property type="term" value="F:DNA binding"/>
    <property type="evidence" value="ECO:0007669"/>
    <property type="project" value="UniProtKB-UniRule"/>
</dbReference>
<dbReference type="GO" id="GO:0000160">
    <property type="term" value="P:phosphorelay signal transduction system"/>
    <property type="evidence" value="ECO:0007669"/>
    <property type="project" value="InterPro"/>
</dbReference>
<name>A0A6L6XW52_9ACTN</name>
<dbReference type="AlphaFoldDB" id="A0A6L6XW52"/>
<reference evidence="7 8" key="1">
    <citation type="submission" date="2019-12" db="EMBL/GenBank/DDBJ databases">
        <authorList>
            <person name="Huq M.A."/>
        </authorList>
    </citation>
    <scope>NUCLEOTIDE SEQUENCE [LARGE SCALE GENOMIC DNA]</scope>
    <source>
        <strain evidence="7 8">MAH-18</strain>
    </source>
</reference>
<dbReference type="InterPro" id="IPR036388">
    <property type="entry name" value="WH-like_DNA-bd_sf"/>
</dbReference>
<dbReference type="SUPFAM" id="SSF46894">
    <property type="entry name" value="C-terminal effector domain of the bipartite response regulators"/>
    <property type="match status" value="1"/>
</dbReference>
<feature type="DNA-binding region" description="OmpR/PhoB-type" evidence="5">
    <location>
        <begin position="1"/>
        <end position="97"/>
    </location>
</feature>
<dbReference type="EMBL" id="WSEK01000005">
    <property type="protein sequence ID" value="MVQ51621.1"/>
    <property type="molecule type" value="Genomic_DNA"/>
</dbReference>
<evidence type="ECO:0000256" key="2">
    <source>
        <dbReference type="ARBA" id="ARBA00023015"/>
    </source>
</evidence>
<dbReference type="InterPro" id="IPR027417">
    <property type="entry name" value="P-loop_NTPase"/>
</dbReference>
<dbReference type="SUPFAM" id="SSF48452">
    <property type="entry name" value="TPR-like"/>
    <property type="match status" value="2"/>
</dbReference>
<comment type="caution">
    <text evidence="7">The sequence shown here is derived from an EMBL/GenBank/DDBJ whole genome shotgun (WGS) entry which is preliminary data.</text>
</comment>
<evidence type="ECO:0000313" key="8">
    <source>
        <dbReference type="Proteomes" id="UP000473525"/>
    </source>
</evidence>
<evidence type="ECO:0000256" key="1">
    <source>
        <dbReference type="ARBA" id="ARBA00005820"/>
    </source>
</evidence>
<dbReference type="Pfam" id="PF03704">
    <property type="entry name" value="BTAD"/>
    <property type="match status" value="1"/>
</dbReference>
<dbReference type="Pfam" id="PF00486">
    <property type="entry name" value="Trans_reg_C"/>
    <property type="match status" value="1"/>
</dbReference>
<feature type="domain" description="OmpR/PhoB-type" evidence="6">
    <location>
        <begin position="1"/>
        <end position="97"/>
    </location>
</feature>
<organism evidence="7 8">
    <name type="scientific">Nocardioides agri</name>
    <dbReference type="NCBI Taxonomy" id="2682843"/>
    <lineage>
        <taxon>Bacteria</taxon>
        <taxon>Bacillati</taxon>
        <taxon>Actinomycetota</taxon>
        <taxon>Actinomycetes</taxon>
        <taxon>Propionibacteriales</taxon>
        <taxon>Nocardioidaceae</taxon>
        <taxon>Nocardioides</taxon>
    </lineage>
</organism>
<accession>A0A6L6XW52</accession>
<evidence type="ECO:0000313" key="7">
    <source>
        <dbReference type="EMBL" id="MVQ51621.1"/>
    </source>
</evidence>
<evidence type="ECO:0000256" key="5">
    <source>
        <dbReference type="PROSITE-ProRule" id="PRU01091"/>
    </source>
</evidence>
<keyword evidence="2" id="KW-0805">Transcription regulation</keyword>
<protein>
    <submittedName>
        <fullName evidence="7">AAA family ATPase</fullName>
    </submittedName>
</protein>
<keyword evidence="8" id="KW-1185">Reference proteome</keyword>
<dbReference type="RefSeq" id="WP_157346562.1">
    <property type="nucleotide sequence ID" value="NZ_WSEK01000005.1"/>
</dbReference>
<dbReference type="PANTHER" id="PTHR35807">
    <property type="entry name" value="TRANSCRIPTIONAL REGULATOR REDD-RELATED"/>
    <property type="match status" value="1"/>
</dbReference>
<evidence type="ECO:0000256" key="4">
    <source>
        <dbReference type="ARBA" id="ARBA00023163"/>
    </source>
</evidence>
<evidence type="ECO:0000259" key="6">
    <source>
        <dbReference type="PROSITE" id="PS51755"/>
    </source>
</evidence>
<dbReference type="SUPFAM" id="SSF52540">
    <property type="entry name" value="P-loop containing nucleoside triphosphate hydrolases"/>
    <property type="match status" value="1"/>
</dbReference>
<dbReference type="CDD" id="cd15831">
    <property type="entry name" value="BTAD"/>
    <property type="match status" value="1"/>
</dbReference>
<dbReference type="GO" id="GO:0006355">
    <property type="term" value="P:regulation of DNA-templated transcription"/>
    <property type="evidence" value="ECO:0007669"/>
    <property type="project" value="InterPro"/>
</dbReference>
<sequence length="1136" mass="119880">MRIGVLGTTVAADDSGPVTLGGPKQRALLAALALHRGRAVSVDTLADLVWDGAPPPGVSGTLQGYVAGLRRALEPGRTTRGGGTLLVTEQPGYALRVSDSDLDTVAFETAVASAHALVAPVADALCHGRPLPSGSPDAGGLNELYASLEQALALWRGVPFAELGEVAAAAGERARLEELRVLASEDRAAVGILLGLHATVAAELDALTRAHPLRERAWALRALALAASGRQADALAVLREVRDVLDEELGLEPGPELRAVQTAVLRQETSAAVPAPAPATPAPVPAPVPAPAAATVEAEAQAPLPFPSLWPWSLAGRDEELAALTALVDRVVAGAGSSPAFVALTGEPGIGKSRLSIELAQYADSLGVSIAWGRCSQDDGAPALWPWATVLERLGSALPSAADGDDEGAAFRAWESVVQTVLAAAEKRPLLLVLDDLHWADTSSLRVLRLLTEAVAQESPVRLLVVATWREHPVPTGALAEVAEALARKHALRLQLRGISAEAAAQVFAQVAETDPGDTDADTLRQRTEGNPFFLVEYARLAKDGDLAALVAEGRPPAAVHEVLTRRLAHLDEGTQDLLQTASVLGRIFDLGTLAEVARVDDDAALDLLDPAIEAGLVAEDGIDRFRFNHALVRDTVLSGLPQSRRARVHARAAEALTGRAHRETEVARHWLSAGPRYVAQAWPAAQAAARSATAVFAYVEALEMLEHALNAQDEDAASTPADRFGVLNDLADVLRRAGRWMELREVAHEAIEVAEDADDIDLLIRAGAMTSTGALWTPGGGGVDDVIVAALRSALDRLPADDEARRCRVMVSLAGEIYYGASPQEREALAEEAVAMARRLGDPGLLVNILIRAVIAIWRGANARERLDMMTEAAQIARERGDAVGLVSALALRAEAAGELGEVAILDECLVEGRAEADRIRHVYAQLVLDSIEVSWLALRGDFDGVAKRIGEMGEIGQVVTIPGAQESIAGALMMQALWQGGEADVLAALETMPVDGLVNTAPPVLVILCRLGRLDDARAYLSSHREHLDRALGVDTWYSPMAWSMIAEAASHLSDPDLAAAAYERLVGLTGQFACAGTGSAIGPVDMFLAMAAHTAGQDDLTARHADQAVSQCEAWAVPLARDWCVRERERLGV</sequence>
<dbReference type="PROSITE" id="PS51755">
    <property type="entry name" value="OMPR_PHOB"/>
    <property type="match status" value="1"/>
</dbReference>
<keyword evidence="4" id="KW-0804">Transcription</keyword>
<dbReference type="InterPro" id="IPR051677">
    <property type="entry name" value="AfsR-DnrI-RedD_regulator"/>
</dbReference>
<dbReference type="Gene3D" id="1.25.40.10">
    <property type="entry name" value="Tetratricopeptide repeat domain"/>
    <property type="match status" value="1"/>
</dbReference>
<keyword evidence="3 5" id="KW-0238">DNA-binding</keyword>
<gene>
    <name evidence="7" type="ORF">GON03_20775</name>
</gene>
<dbReference type="InterPro" id="IPR005158">
    <property type="entry name" value="BTAD"/>
</dbReference>
<dbReference type="PANTHER" id="PTHR35807:SF1">
    <property type="entry name" value="TRANSCRIPTIONAL REGULATOR REDD"/>
    <property type="match status" value="1"/>
</dbReference>
<dbReference type="Pfam" id="PF13191">
    <property type="entry name" value="AAA_16"/>
    <property type="match status" value="1"/>
</dbReference>
<comment type="similarity">
    <text evidence="1">Belongs to the AfsR/DnrI/RedD regulatory family.</text>
</comment>
<dbReference type="SMART" id="SM00862">
    <property type="entry name" value="Trans_reg_C"/>
    <property type="match status" value="1"/>
</dbReference>
<dbReference type="InterPro" id="IPR016032">
    <property type="entry name" value="Sig_transdc_resp-reg_C-effctor"/>
</dbReference>
<dbReference type="Gene3D" id="1.10.10.10">
    <property type="entry name" value="Winged helix-like DNA-binding domain superfamily/Winged helix DNA-binding domain"/>
    <property type="match status" value="1"/>
</dbReference>
<proteinExistence type="inferred from homology"/>
<dbReference type="InterPro" id="IPR001867">
    <property type="entry name" value="OmpR/PhoB-type_DNA-bd"/>
</dbReference>
<dbReference type="InterPro" id="IPR011990">
    <property type="entry name" value="TPR-like_helical_dom_sf"/>
</dbReference>
<dbReference type="Gene3D" id="3.40.50.300">
    <property type="entry name" value="P-loop containing nucleotide triphosphate hydrolases"/>
    <property type="match status" value="1"/>
</dbReference>
<dbReference type="InterPro" id="IPR041664">
    <property type="entry name" value="AAA_16"/>
</dbReference>
<dbReference type="Proteomes" id="UP000473525">
    <property type="component" value="Unassembled WGS sequence"/>
</dbReference>
<evidence type="ECO:0000256" key="3">
    <source>
        <dbReference type="ARBA" id="ARBA00023125"/>
    </source>
</evidence>
<dbReference type="SMART" id="SM01043">
    <property type="entry name" value="BTAD"/>
    <property type="match status" value="1"/>
</dbReference>